<gene>
    <name evidence="4" type="ORF">K1I74_02530</name>
</gene>
<evidence type="ECO:0000259" key="3">
    <source>
        <dbReference type="Pfam" id="PF03816"/>
    </source>
</evidence>
<dbReference type="PANTHER" id="PTHR33392">
    <property type="entry name" value="POLYISOPRENYL-TEICHOIC ACID--PEPTIDOGLYCAN TEICHOIC ACID TRANSFERASE TAGU"/>
    <property type="match status" value="1"/>
</dbReference>
<name>A0AB35FRT1_STRGN</name>
<feature type="compositionally biased region" description="Low complexity" evidence="2">
    <location>
        <begin position="386"/>
        <end position="403"/>
    </location>
</feature>
<feature type="compositionally biased region" description="Polar residues" evidence="2">
    <location>
        <begin position="371"/>
        <end position="385"/>
    </location>
</feature>
<evidence type="ECO:0000313" key="4">
    <source>
        <dbReference type="EMBL" id="MBZ2126934.1"/>
    </source>
</evidence>
<comment type="caution">
    <text evidence="4">The sequence shown here is derived from an EMBL/GenBank/DDBJ whole genome shotgun (WGS) entry which is preliminary data.</text>
</comment>
<sequence length="403" mass="43773">MFKKTLLMFLSLLLVTVMGVGAYAWTIYDQSTGELSKTYKSLGGETDVISATKPMTILLMGVDTGSGSREDTWAGNSDSMILLSVNPTTKKTVMMSLERDILTKFKDKDGETVEAKLNSAYASGGAKLAISTIQEMMNIHIDRYVLINMKGLVQLVDAVGGITVNNTFDFPISIEENEPEYTAKIEPGVQKINGDQALVYARMRYQDPEGDYGRQKRQREVIKKVVEKVLSLNSVSHYQAILKAVSSNMQTNIELTSGSIPQLLGYKDAFRRIDSQQLRGEDATLADGGSYQIVTRDHLLEMQNILRKSLGLSTLSKLETNAVLYDEIDGSGGISTSSSASYSSSLSDATDTETTYSNNTYSYSTPASTSQGNTITSPSSVDQTATATPTGQEQSTTTGTEAQ</sequence>
<organism evidence="4 5">
    <name type="scientific">Streptococcus gordonii</name>
    <dbReference type="NCBI Taxonomy" id="1302"/>
    <lineage>
        <taxon>Bacteria</taxon>
        <taxon>Bacillati</taxon>
        <taxon>Bacillota</taxon>
        <taxon>Bacilli</taxon>
        <taxon>Lactobacillales</taxon>
        <taxon>Streptococcaceae</taxon>
        <taxon>Streptococcus</taxon>
    </lineage>
</organism>
<dbReference type="AlphaFoldDB" id="A0AB35FRT1"/>
<feature type="region of interest" description="Disordered" evidence="2">
    <location>
        <begin position="334"/>
        <end position="403"/>
    </location>
</feature>
<protein>
    <submittedName>
        <fullName evidence="4">LCP family protein</fullName>
    </submittedName>
</protein>
<dbReference type="PANTHER" id="PTHR33392:SF6">
    <property type="entry name" value="POLYISOPRENYL-TEICHOIC ACID--PEPTIDOGLYCAN TEICHOIC ACID TRANSFERASE TAGU"/>
    <property type="match status" value="1"/>
</dbReference>
<dbReference type="InterPro" id="IPR050922">
    <property type="entry name" value="LytR/CpsA/Psr_CW_biosynth"/>
</dbReference>
<feature type="domain" description="Cell envelope-related transcriptional attenuator" evidence="3">
    <location>
        <begin position="76"/>
        <end position="230"/>
    </location>
</feature>
<dbReference type="Pfam" id="PF03816">
    <property type="entry name" value="LytR_cpsA_psr"/>
    <property type="match status" value="1"/>
</dbReference>
<dbReference type="NCBIfam" id="NF047591">
    <property type="entry name" value="transregBrpAStrep"/>
    <property type="match status" value="1"/>
</dbReference>
<dbReference type="InterPro" id="IPR004474">
    <property type="entry name" value="LytR_CpsA_psr"/>
</dbReference>
<dbReference type="RefSeq" id="WP_046165131.1">
    <property type="nucleotide sequence ID" value="NZ_CP012648.1"/>
</dbReference>
<evidence type="ECO:0000256" key="1">
    <source>
        <dbReference type="ARBA" id="ARBA00006068"/>
    </source>
</evidence>
<dbReference type="NCBIfam" id="TIGR00350">
    <property type="entry name" value="lytR_cpsA_psr"/>
    <property type="match status" value="1"/>
</dbReference>
<reference evidence="4" key="1">
    <citation type="submission" date="2021-07" db="EMBL/GenBank/DDBJ databases">
        <title>Occurrence of streptococci in the human mouth that bind to a non-human glycan.</title>
        <authorList>
            <person name="Cross B."/>
            <person name="Thamadilok S."/>
            <person name="Bensing B."/>
            <person name="Sasmal A."/>
            <person name="Khedri Z."/>
            <person name="Deng L."/>
            <person name="Yu H."/>
            <person name="Mehta A."/>
            <person name="Aluvathingal J."/>
            <person name="Nadendla S."/>
            <person name="Vickerman M."/>
            <person name="Chen X."/>
            <person name="Dewhirst F."/>
            <person name="Gill A."/>
            <person name="Lettrichova I."/>
            <person name="Diaz S."/>
            <person name="Gill S."/>
            <person name="Tettelin H."/>
            <person name="Iverson T."/>
            <person name="Sullam P."/>
            <person name="Varki A."/>
            <person name="Ruhl S."/>
        </authorList>
    </citation>
    <scope>NUCLEOTIDE SEQUENCE</scope>
    <source>
        <strain evidence="4">SK9</strain>
    </source>
</reference>
<feature type="compositionally biased region" description="Low complexity" evidence="2">
    <location>
        <begin position="334"/>
        <end position="370"/>
    </location>
</feature>
<accession>A0AB35FRT1</accession>
<proteinExistence type="inferred from homology"/>
<evidence type="ECO:0000313" key="5">
    <source>
        <dbReference type="Proteomes" id="UP000826921"/>
    </source>
</evidence>
<evidence type="ECO:0000256" key="2">
    <source>
        <dbReference type="SAM" id="MobiDB-lite"/>
    </source>
</evidence>
<comment type="similarity">
    <text evidence="1">Belongs to the LytR/CpsA/Psr (LCP) family.</text>
</comment>
<dbReference type="Proteomes" id="UP000826921">
    <property type="component" value="Unassembled WGS sequence"/>
</dbReference>
<dbReference type="Gene3D" id="3.40.630.190">
    <property type="entry name" value="LCP protein"/>
    <property type="match status" value="1"/>
</dbReference>
<dbReference type="EMBL" id="JAHZQA010000001">
    <property type="protein sequence ID" value="MBZ2126934.1"/>
    <property type="molecule type" value="Genomic_DNA"/>
</dbReference>